<evidence type="ECO:0000256" key="4">
    <source>
        <dbReference type="ARBA" id="ARBA00022490"/>
    </source>
</evidence>
<comment type="subcellular location">
    <subcellularLocation>
        <location evidence="1">Cytoplasm</location>
    </subcellularLocation>
</comment>
<dbReference type="AlphaFoldDB" id="A0AAT9FNB4"/>
<keyword evidence="9" id="KW-0460">Magnesium</keyword>
<dbReference type="Gene3D" id="3.40.50.300">
    <property type="entry name" value="P-loop containing nucleotide triphosphate hydrolases"/>
    <property type="match status" value="1"/>
</dbReference>
<organism evidence="11">
    <name type="scientific">Oceaniferula spumae</name>
    <dbReference type="NCBI Taxonomy" id="2979115"/>
    <lineage>
        <taxon>Bacteria</taxon>
        <taxon>Pseudomonadati</taxon>
        <taxon>Verrucomicrobiota</taxon>
        <taxon>Verrucomicrobiia</taxon>
        <taxon>Verrucomicrobiales</taxon>
        <taxon>Verrucomicrobiaceae</taxon>
        <taxon>Oceaniferula</taxon>
    </lineage>
</organism>
<gene>
    <name evidence="11" type="ORF">NT6N_26520</name>
</gene>
<proteinExistence type="inferred from homology"/>
<dbReference type="InterPro" id="IPR027417">
    <property type="entry name" value="P-loop_NTPase"/>
</dbReference>
<dbReference type="InterPro" id="IPR003442">
    <property type="entry name" value="T6A_TsaE"/>
</dbReference>
<dbReference type="NCBIfam" id="TIGR00150">
    <property type="entry name" value="T6A_YjeE"/>
    <property type="match status" value="1"/>
</dbReference>
<evidence type="ECO:0000256" key="5">
    <source>
        <dbReference type="ARBA" id="ARBA00022694"/>
    </source>
</evidence>
<dbReference type="GO" id="GO:0005737">
    <property type="term" value="C:cytoplasm"/>
    <property type="evidence" value="ECO:0007669"/>
    <property type="project" value="UniProtKB-SubCell"/>
</dbReference>
<dbReference type="GO" id="GO:0002949">
    <property type="term" value="P:tRNA threonylcarbamoyladenosine modification"/>
    <property type="evidence" value="ECO:0007669"/>
    <property type="project" value="InterPro"/>
</dbReference>
<evidence type="ECO:0000256" key="8">
    <source>
        <dbReference type="ARBA" id="ARBA00022840"/>
    </source>
</evidence>
<dbReference type="GO" id="GO:0005524">
    <property type="term" value="F:ATP binding"/>
    <property type="evidence" value="ECO:0007669"/>
    <property type="project" value="UniProtKB-KW"/>
</dbReference>
<evidence type="ECO:0000256" key="6">
    <source>
        <dbReference type="ARBA" id="ARBA00022723"/>
    </source>
</evidence>
<dbReference type="KEGG" id="osu:NT6N_26520"/>
<dbReference type="PANTHER" id="PTHR33540">
    <property type="entry name" value="TRNA THREONYLCARBAMOYLADENOSINE BIOSYNTHESIS PROTEIN TSAE"/>
    <property type="match status" value="1"/>
</dbReference>
<evidence type="ECO:0000256" key="7">
    <source>
        <dbReference type="ARBA" id="ARBA00022741"/>
    </source>
</evidence>
<reference evidence="11" key="1">
    <citation type="submission" date="2024-07" db="EMBL/GenBank/DDBJ databases">
        <title>Complete genome sequence of Verrucomicrobiaceae bacterium NT6N.</title>
        <authorList>
            <person name="Huang C."/>
            <person name="Takami H."/>
            <person name="Hamasaki K."/>
        </authorList>
    </citation>
    <scope>NUCLEOTIDE SEQUENCE</scope>
    <source>
        <strain evidence="11">NT6N</strain>
    </source>
</reference>
<evidence type="ECO:0000256" key="1">
    <source>
        <dbReference type="ARBA" id="ARBA00004496"/>
    </source>
</evidence>
<dbReference type="EMBL" id="AP026866">
    <property type="protein sequence ID" value="BDS07612.1"/>
    <property type="molecule type" value="Genomic_DNA"/>
</dbReference>
<keyword evidence="7" id="KW-0547">Nucleotide-binding</keyword>
<keyword evidence="8" id="KW-0067">ATP-binding</keyword>
<evidence type="ECO:0000256" key="2">
    <source>
        <dbReference type="ARBA" id="ARBA00007599"/>
    </source>
</evidence>
<dbReference type="Pfam" id="PF02367">
    <property type="entry name" value="TsaE"/>
    <property type="match status" value="1"/>
</dbReference>
<evidence type="ECO:0000256" key="9">
    <source>
        <dbReference type="ARBA" id="ARBA00022842"/>
    </source>
</evidence>
<evidence type="ECO:0000256" key="10">
    <source>
        <dbReference type="ARBA" id="ARBA00032441"/>
    </source>
</evidence>
<keyword evidence="6" id="KW-0479">Metal-binding</keyword>
<dbReference type="SUPFAM" id="SSF52540">
    <property type="entry name" value="P-loop containing nucleoside triphosphate hydrolases"/>
    <property type="match status" value="1"/>
</dbReference>
<name>A0AAT9FNB4_9BACT</name>
<sequence>MDLRTALNACDHQVNSPEEMIDLGKRLAQEIRRGTVIALLGGLGAGKTHLTKGIAEGLGCTSEVTSPTFSLAHEYRGGQIPLFHFDFYRMESEGEVLRIGWDEYIDENGAIVVEWPNKFPELLPPDTIWLQIETLPGEQSGRRVHTVDYAK</sequence>
<comment type="similarity">
    <text evidence="2">Belongs to the TsaE family.</text>
</comment>
<keyword evidence="5" id="KW-0819">tRNA processing</keyword>
<protein>
    <recommendedName>
        <fullName evidence="3">tRNA threonylcarbamoyladenosine biosynthesis protein TsaE</fullName>
    </recommendedName>
    <alternativeName>
        <fullName evidence="10">t(6)A37 threonylcarbamoyladenosine biosynthesis protein TsaE</fullName>
    </alternativeName>
</protein>
<dbReference type="GO" id="GO:0046872">
    <property type="term" value="F:metal ion binding"/>
    <property type="evidence" value="ECO:0007669"/>
    <property type="project" value="UniProtKB-KW"/>
</dbReference>
<evidence type="ECO:0000256" key="3">
    <source>
        <dbReference type="ARBA" id="ARBA00019010"/>
    </source>
</evidence>
<keyword evidence="4" id="KW-0963">Cytoplasm</keyword>
<dbReference type="PANTHER" id="PTHR33540:SF2">
    <property type="entry name" value="TRNA THREONYLCARBAMOYLADENOSINE BIOSYNTHESIS PROTEIN TSAE"/>
    <property type="match status" value="1"/>
</dbReference>
<accession>A0AAT9FNB4</accession>
<evidence type="ECO:0000313" key="11">
    <source>
        <dbReference type="EMBL" id="BDS07612.1"/>
    </source>
</evidence>